<keyword evidence="1" id="KW-1133">Transmembrane helix</keyword>
<dbReference type="EMBL" id="JADUNO010000107">
    <property type="protein sequence ID" value="MBH1641584.1"/>
    <property type="molecule type" value="Genomic_DNA"/>
</dbReference>
<reference evidence="2" key="1">
    <citation type="submission" date="2020-11" db="EMBL/GenBank/DDBJ databases">
        <title>Enhanced detection system for hospital associated transmission using whole genome sequencing surveillance.</title>
        <authorList>
            <person name="Harrison L.H."/>
            <person name="Van Tyne D."/>
            <person name="Marsh J.W."/>
            <person name="Griffith M.P."/>
            <person name="Snyder D.J."/>
            <person name="Cooper V.S."/>
            <person name="Mustapha M."/>
        </authorList>
    </citation>
    <scope>NUCLEOTIDE SEQUENCE</scope>
    <source>
        <strain evidence="2">STEN00092</strain>
    </source>
</reference>
<organism evidence="2 3">
    <name type="scientific">Stenotrophomonas maltophilia</name>
    <name type="common">Pseudomonas maltophilia</name>
    <name type="synonym">Xanthomonas maltophilia</name>
    <dbReference type="NCBI Taxonomy" id="40324"/>
    <lineage>
        <taxon>Bacteria</taxon>
        <taxon>Pseudomonadati</taxon>
        <taxon>Pseudomonadota</taxon>
        <taxon>Gammaproteobacteria</taxon>
        <taxon>Lysobacterales</taxon>
        <taxon>Lysobacteraceae</taxon>
        <taxon>Stenotrophomonas</taxon>
        <taxon>Stenotrophomonas maltophilia group</taxon>
    </lineage>
</organism>
<dbReference type="AlphaFoldDB" id="A0AA41CD88"/>
<feature type="transmembrane region" description="Helical" evidence="1">
    <location>
        <begin position="15"/>
        <end position="32"/>
    </location>
</feature>
<dbReference type="Proteomes" id="UP000616785">
    <property type="component" value="Unassembled WGS sequence"/>
</dbReference>
<proteinExistence type="predicted"/>
<keyword evidence="1" id="KW-0472">Membrane</keyword>
<comment type="caution">
    <text evidence="2">The sequence shown here is derived from an EMBL/GenBank/DDBJ whole genome shotgun (WGS) entry which is preliminary data.</text>
</comment>
<gene>
    <name evidence="2" type="ORF">I5U57_19290</name>
</gene>
<evidence type="ECO:0000313" key="2">
    <source>
        <dbReference type="EMBL" id="MBH1641584.1"/>
    </source>
</evidence>
<keyword evidence="1" id="KW-0812">Transmembrane</keyword>
<evidence type="ECO:0000313" key="3">
    <source>
        <dbReference type="Proteomes" id="UP000616785"/>
    </source>
</evidence>
<evidence type="ECO:0000256" key="1">
    <source>
        <dbReference type="SAM" id="Phobius"/>
    </source>
</evidence>
<evidence type="ECO:0008006" key="4">
    <source>
        <dbReference type="Google" id="ProtNLM"/>
    </source>
</evidence>
<accession>A0AA41CD88</accession>
<protein>
    <recommendedName>
        <fullName evidence="4">Transmembrane protein</fullName>
    </recommendedName>
</protein>
<name>A0AA41CD88_STEMA</name>
<sequence>MALDGDTEVWVNVDFRFFMVIVFILYGAGCSYQEGGGAPYGKTCGVEGSPACRVSFRELAATPRLFDGKLVRMEGYLGVSRELFVLSSSKELFEAGVTEETQVRIRGPVDIQQGVFDEYAYSWVSIIGVFRTRETDNSTVDLLLGEIHAPLEVRSLRIPGPVPRAKFGDVLVNLEDLK</sequence>